<evidence type="ECO:0000256" key="8">
    <source>
        <dbReference type="PROSITE-ProRule" id="PRU10086"/>
    </source>
</evidence>
<keyword evidence="5 7" id="KW-0720">Serine protease</keyword>
<evidence type="ECO:0000256" key="1">
    <source>
        <dbReference type="ARBA" id="ARBA00007039"/>
    </source>
</evidence>
<keyword evidence="3 7" id="KW-0645">Protease</keyword>
<proteinExistence type="inferred from homology"/>
<dbReference type="GO" id="GO:0004252">
    <property type="term" value="F:serine-type endopeptidase activity"/>
    <property type="evidence" value="ECO:0007669"/>
    <property type="project" value="UniProtKB-UniRule"/>
</dbReference>
<dbReference type="AlphaFoldDB" id="A0A2T4ULJ2"/>
<sequence>MPLVPTVVERSARGEREYDIFSRLLNERIIFLGQQVDDQIANLIVAQLLHLESSDPDKDISLYINSPGGSVSAGLAIYDTMQFIKPQVATICCGIAMSMGSLLLMGGAAGKRMSLPNSRILIHQPSSPGYEGQASDIEIHAKEILKTRARLEEIYVKHTGQSLERIHEDMERDRFFKPEEAKDYGLIDRVISQH</sequence>
<keyword evidence="12" id="KW-1185">Reference proteome</keyword>
<dbReference type="GO" id="GO:0004176">
    <property type="term" value="F:ATP-dependent peptidase activity"/>
    <property type="evidence" value="ECO:0007669"/>
    <property type="project" value="InterPro"/>
</dbReference>
<keyword evidence="4 7" id="KW-0378">Hydrolase</keyword>
<dbReference type="GO" id="GO:0051117">
    <property type="term" value="F:ATPase binding"/>
    <property type="evidence" value="ECO:0007669"/>
    <property type="project" value="TreeGrafter"/>
</dbReference>
<dbReference type="EC" id="3.4.21.92" evidence="7"/>
<dbReference type="InterPro" id="IPR029045">
    <property type="entry name" value="ClpP/crotonase-like_dom_sf"/>
</dbReference>
<organism evidence="11 12">
    <name type="scientific">Paraconexibacter algicola</name>
    <dbReference type="NCBI Taxonomy" id="2133960"/>
    <lineage>
        <taxon>Bacteria</taxon>
        <taxon>Bacillati</taxon>
        <taxon>Actinomycetota</taxon>
        <taxon>Thermoleophilia</taxon>
        <taxon>Solirubrobacterales</taxon>
        <taxon>Paraconexibacteraceae</taxon>
        <taxon>Paraconexibacter</taxon>
    </lineage>
</organism>
<comment type="caution">
    <text evidence="11">The sequence shown here is derived from an EMBL/GenBank/DDBJ whole genome shotgun (WGS) entry which is preliminary data.</text>
</comment>
<dbReference type="PRINTS" id="PR00127">
    <property type="entry name" value="CLPPROTEASEP"/>
</dbReference>
<dbReference type="InterPro" id="IPR033135">
    <property type="entry name" value="ClpP_His_AS"/>
</dbReference>
<dbReference type="PANTHER" id="PTHR10381:SF70">
    <property type="entry name" value="ATP-DEPENDENT CLP PROTEASE PROTEOLYTIC SUBUNIT"/>
    <property type="match status" value="1"/>
</dbReference>
<evidence type="ECO:0000256" key="7">
    <source>
        <dbReference type="HAMAP-Rule" id="MF_00444"/>
    </source>
</evidence>
<comment type="function">
    <text evidence="7">Cleaves peptides in various proteins in a process that requires ATP hydrolysis. Has a chymotrypsin-like activity. Plays a major role in the degradation of misfolded proteins.</text>
</comment>
<evidence type="ECO:0000256" key="10">
    <source>
        <dbReference type="SAM" id="Phobius"/>
    </source>
</evidence>
<dbReference type="GO" id="GO:0009368">
    <property type="term" value="C:endopeptidase Clp complex"/>
    <property type="evidence" value="ECO:0007669"/>
    <property type="project" value="TreeGrafter"/>
</dbReference>
<dbReference type="RefSeq" id="WP_107568777.1">
    <property type="nucleotide sequence ID" value="NZ_PYYB01000001.1"/>
</dbReference>
<accession>A0A2T4ULJ2</accession>
<dbReference type="InterPro" id="IPR001907">
    <property type="entry name" value="ClpP"/>
</dbReference>
<dbReference type="SUPFAM" id="SSF52096">
    <property type="entry name" value="ClpP/crotonase"/>
    <property type="match status" value="1"/>
</dbReference>
<dbReference type="PROSITE" id="PS00382">
    <property type="entry name" value="CLP_PROTEASE_HIS"/>
    <property type="match status" value="1"/>
</dbReference>
<evidence type="ECO:0000256" key="9">
    <source>
        <dbReference type="RuleBase" id="RU003567"/>
    </source>
</evidence>
<feature type="active site" evidence="7 8">
    <location>
        <position position="123"/>
    </location>
</feature>
<comment type="catalytic activity">
    <reaction evidence="6 7 8">
        <text>Hydrolysis of proteins to small peptides in the presence of ATP and magnesium. alpha-casein is the usual test substrate. In the absence of ATP, only oligopeptides shorter than five residues are hydrolyzed (such as succinyl-Leu-Tyr-|-NHMec, and Leu-Tyr-Leu-|-Tyr-Trp, in which cleavage of the -Tyr-|-Leu- and -Tyr-|-Trp bonds also occurs).</text>
        <dbReference type="EC" id="3.4.21.92"/>
    </reaction>
</comment>
<dbReference type="FunFam" id="3.90.226.10:FF:000001">
    <property type="entry name" value="ATP-dependent Clp protease proteolytic subunit"/>
    <property type="match status" value="1"/>
</dbReference>
<dbReference type="NCBIfam" id="NF001368">
    <property type="entry name" value="PRK00277.1"/>
    <property type="match status" value="1"/>
</dbReference>
<dbReference type="GO" id="GO:0006515">
    <property type="term" value="P:protein quality control for misfolded or incompletely synthesized proteins"/>
    <property type="evidence" value="ECO:0007669"/>
    <property type="project" value="TreeGrafter"/>
</dbReference>
<name>A0A2T4ULJ2_9ACTN</name>
<protein>
    <recommendedName>
        <fullName evidence="7 9">ATP-dependent Clp protease proteolytic subunit</fullName>
        <ecNumber evidence="7">3.4.21.92</ecNumber>
    </recommendedName>
    <alternativeName>
        <fullName evidence="7">Endopeptidase Clp</fullName>
    </alternativeName>
</protein>
<dbReference type="Gene3D" id="3.90.226.10">
    <property type="entry name" value="2-enoyl-CoA Hydratase, Chain A, domain 1"/>
    <property type="match status" value="1"/>
</dbReference>
<dbReference type="GO" id="GO:0005737">
    <property type="term" value="C:cytoplasm"/>
    <property type="evidence" value="ECO:0007669"/>
    <property type="project" value="UniProtKB-SubCell"/>
</dbReference>
<keyword evidence="10" id="KW-1133">Transmembrane helix</keyword>
<feature type="active site" description="Nucleophile" evidence="7">
    <location>
        <position position="98"/>
    </location>
</feature>
<evidence type="ECO:0000256" key="4">
    <source>
        <dbReference type="ARBA" id="ARBA00022801"/>
    </source>
</evidence>
<dbReference type="EMBL" id="PYYB01000001">
    <property type="protein sequence ID" value="PTL60132.1"/>
    <property type="molecule type" value="Genomic_DNA"/>
</dbReference>
<gene>
    <name evidence="7" type="primary">clpP</name>
    <name evidence="11" type="ORF">C7Y72_10985</name>
</gene>
<evidence type="ECO:0000256" key="6">
    <source>
        <dbReference type="ARBA" id="ARBA00034021"/>
    </source>
</evidence>
<feature type="transmembrane region" description="Helical" evidence="10">
    <location>
        <begin position="88"/>
        <end position="109"/>
    </location>
</feature>
<evidence type="ECO:0000313" key="11">
    <source>
        <dbReference type="EMBL" id="PTL60132.1"/>
    </source>
</evidence>
<keyword evidence="10" id="KW-0472">Membrane</keyword>
<dbReference type="HAMAP" id="MF_00444">
    <property type="entry name" value="ClpP"/>
    <property type="match status" value="1"/>
</dbReference>
<keyword evidence="10" id="KW-0812">Transmembrane</keyword>
<dbReference type="InterPro" id="IPR023562">
    <property type="entry name" value="ClpP/TepA"/>
</dbReference>
<dbReference type="OrthoDB" id="9802800at2"/>
<evidence type="ECO:0000313" key="12">
    <source>
        <dbReference type="Proteomes" id="UP000240739"/>
    </source>
</evidence>
<evidence type="ECO:0000256" key="5">
    <source>
        <dbReference type="ARBA" id="ARBA00022825"/>
    </source>
</evidence>
<keyword evidence="2 7" id="KW-0963">Cytoplasm</keyword>
<dbReference type="NCBIfam" id="NF009205">
    <property type="entry name" value="PRK12553.1"/>
    <property type="match status" value="1"/>
</dbReference>
<comment type="subunit">
    <text evidence="7">Fourteen ClpP subunits assemble into 2 heptameric rings which stack back to back to give a disk-like structure with a central cavity, resembling the structure of eukaryotic proteasomes.</text>
</comment>
<reference evidence="11 12" key="1">
    <citation type="submission" date="2018-03" db="EMBL/GenBank/DDBJ databases">
        <title>Aquarubrobacter algicola gen. nov., sp. nov., a novel actinobacterium isolated from shallow eutrophic lake during the end of cyanobacterial harmful algal blooms.</title>
        <authorList>
            <person name="Chun S.J."/>
        </authorList>
    </citation>
    <scope>NUCLEOTIDE SEQUENCE [LARGE SCALE GENOMIC DNA]</scope>
    <source>
        <strain evidence="11 12">Seoho-28</strain>
    </source>
</reference>
<dbReference type="Proteomes" id="UP000240739">
    <property type="component" value="Unassembled WGS sequence"/>
</dbReference>
<comment type="similarity">
    <text evidence="1 7 9">Belongs to the peptidase S14 family.</text>
</comment>
<dbReference type="PANTHER" id="PTHR10381">
    <property type="entry name" value="ATP-DEPENDENT CLP PROTEASE PROTEOLYTIC SUBUNIT"/>
    <property type="match status" value="1"/>
</dbReference>
<comment type="subcellular location">
    <subcellularLocation>
        <location evidence="7">Cytoplasm</location>
    </subcellularLocation>
</comment>
<dbReference type="Pfam" id="PF00574">
    <property type="entry name" value="CLP_protease"/>
    <property type="match status" value="1"/>
</dbReference>
<dbReference type="CDD" id="cd07017">
    <property type="entry name" value="S14_ClpP_2"/>
    <property type="match status" value="1"/>
</dbReference>
<evidence type="ECO:0000256" key="2">
    <source>
        <dbReference type="ARBA" id="ARBA00022490"/>
    </source>
</evidence>
<evidence type="ECO:0000256" key="3">
    <source>
        <dbReference type="ARBA" id="ARBA00022670"/>
    </source>
</evidence>